<organism evidence="1 2">
    <name type="scientific">Variovorax boronicumulans</name>
    <dbReference type="NCBI Taxonomy" id="436515"/>
    <lineage>
        <taxon>Bacteria</taxon>
        <taxon>Pseudomonadati</taxon>
        <taxon>Pseudomonadota</taxon>
        <taxon>Betaproteobacteria</taxon>
        <taxon>Burkholderiales</taxon>
        <taxon>Comamonadaceae</taxon>
        <taxon>Variovorax</taxon>
    </lineage>
</organism>
<evidence type="ECO:0000313" key="1">
    <source>
        <dbReference type="EMBL" id="MDP9926118.1"/>
    </source>
</evidence>
<reference evidence="1" key="1">
    <citation type="submission" date="2023-07" db="EMBL/GenBank/DDBJ databases">
        <title>Sorghum-associated microbial communities from plants grown in Nebraska, USA.</title>
        <authorList>
            <person name="Schachtman D."/>
        </authorList>
    </citation>
    <scope>NUCLEOTIDE SEQUENCE</scope>
    <source>
        <strain evidence="1">DS2795</strain>
    </source>
</reference>
<dbReference type="Proteomes" id="UP001244295">
    <property type="component" value="Unassembled WGS sequence"/>
</dbReference>
<comment type="caution">
    <text evidence="1">The sequence shown here is derived from an EMBL/GenBank/DDBJ whole genome shotgun (WGS) entry which is preliminary data.</text>
</comment>
<sequence>MNANHLPRLVVVGLLIALAGCGRDEVKVEFMEGCVRGGASKSICKCIFGKIEPDLRQMHAGEQVEGLGQHMVQATAICLRD</sequence>
<name>A0AAW8E2R8_9BURK</name>
<protein>
    <recommendedName>
        <fullName evidence="3">Lipoprotein</fullName>
    </recommendedName>
</protein>
<gene>
    <name evidence="1" type="ORF">J2W25_005165</name>
</gene>
<dbReference type="EMBL" id="JAUSRR010000010">
    <property type="protein sequence ID" value="MDP9926118.1"/>
    <property type="molecule type" value="Genomic_DNA"/>
</dbReference>
<proteinExistence type="predicted"/>
<evidence type="ECO:0000313" key="2">
    <source>
        <dbReference type="Proteomes" id="UP001244295"/>
    </source>
</evidence>
<accession>A0AAW8E2R8</accession>
<evidence type="ECO:0008006" key="3">
    <source>
        <dbReference type="Google" id="ProtNLM"/>
    </source>
</evidence>
<dbReference type="RefSeq" id="WP_307637966.1">
    <property type="nucleotide sequence ID" value="NZ_JAUSRR010000010.1"/>
</dbReference>
<dbReference type="AlphaFoldDB" id="A0AAW8E2R8"/>